<dbReference type="SUPFAM" id="SSF52540">
    <property type="entry name" value="P-loop containing nucleoside triphosphate hydrolases"/>
    <property type="match status" value="1"/>
</dbReference>
<keyword evidence="3 6" id="KW-0347">Helicase</keyword>
<dbReference type="InterPro" id="IPR027417">
    <property type="entry name" value="P-loop_NTPase"/>
</dbReference>
<accession>A0ABY2ZPW0</accession>
<keyword evidence="1" id="KW-0547">Nucleotide-binding</keyword>
<keyword evidence="7" id="KW-1185">Reference proteome</keyword>
<dbReference type="InterPro" id="IPR000212">
    <property type="entry name" value="DNA_helicase_UvrD/REP"/>
</dbReference>
<comment type="caution">
    <text evidence="6">The sequence shown here is derived from an EMBL/GenBank/DDBJ whole genome shotgun (WGS) entry which is preliminary data.</text>
</comment>
<organism evidence="6 7">
    <name type="scientific">Pantoea eucalypti</name>
    <dbReference type="NCBI Taxonomy" id="470933"/>
    <lineage>
        <taxon>Bacteria</taxon>
        <taxon>Pseudomonadati</taxon>
        <taxon>Pseudomonadota</taxon>
        <taxon>Gammaproteobacteria</taxon>
        <taxon>Enterobacterales</taxon>
        <taxon>Erwiniaceae</taxon>
        <taxon>Pantoea</taxon>
    </lineage>
</organism>
<dbReference type="InterPro" id="IPR014017">
    <property type="entry name" value="DNA_helicase_UvrD-like_C"/>
</dbReference>
<reference evidence="6 7" key="1">
    <citation type="submission" date="2019-06" db="EMBL/GenBank/DDBJ databases">
        <title>Taxogenomics and systematics of the genus Pantoea.</title>
        <authorList>
            <person name="Tambong J.T."/>
        </authorList>
    </citation>
    <scope>NUCLEOTIDE SEQUENCE [LARGE SCALE GENOMIC DNA]</scope>
    <source>
        <strain evidence="6 7">LMG 24197</strain>
    </source>
</reference>
<dbReference type="PANTHER" id="PTHR11070:SF46">
    <property type="entry name" value="ATP-DEPENDENT DNA HELICASE HMI1, MITOCHONDRIAL"/>
    <property type="match status" value="1"/>
</dbReference>
<evidence type="ECO:0000259" key="5">
    <source>
        <dbReference type="Pfam" id="PF13361"/>
    </source>
</evidence>
<proteinExistence type="predicted"/>
<keyword evidence="2" id="KW-0378">Hydrolase</keyword>
<gene>
    <name evidence="6" type="ORF">FJW02_00455</name>
</gene>
<keyword evidence="4" id="KW-0067">ATP-binding</keyword>
<dbReference type="PANTHER" id="PTHR11070">
    <property type="entry name" value="UVRD / RECB / PCRA DNA HELICASE FAMILY MEMBER"/>
    <property type="match status" value="1"/>
</dbReference>
<dbReference type="Proteomes" id="UP000315469">
    <property type="component" value="Unassembled WGS sequence"/>
</dbReference>
<evidence type="ECO:0000313" key="7">
    <source>
        <dbReference type="Proteomes" id="UP000315469"/>
    </source>
</evidence>
<evidence type="ECO:0000256" key="2">
    <source>
        <dbReference type="ARBA" id="ARBA00022801"/>
    </source>
</evidence>
<dbReference type="Pfam" id="PF13361">
    <property type="entry name" value="UvrD_C"/>
    <property type="match status" value="1"/>
</dbReference>
<evidence type="ECO:0000256" key="4">
    <source>
        <dbReference type="ARBA" id="ARBA00022840"/>
    </source>
</evidence>
<name>A0ABY2ZPW0_9GAMM</name>
<protein>
    <submittedName>
        <fullName evidence="6">ATP-dependent helicase</fullName>
    </submittedName>
</protein>
<sequence length="154" mass="17709">MAMLANYDTSIELWIEAVITEFCGIFKLNLHEGSFYHNEMLSLIHATTKRMKKYDMVYRASDLSSFYNFRGGVKITTCHSTKGDEYEVVICTGLLNGKIPHWDDIIGCSRKHSDYTARRLLYVISSRAKKHLYMISESGHMTRNGLPYSITPQL</sequence>
<evidence type="ECO:0000256" key="3">
    <source>
        <dbReference type="ARBA" id="ARBA00022806"/>
    </source>
</evidence>
<dbReference type="Gene3D" id="3.40.50.300">
    <property type="entry name" value="P-loop containing nucleotide triphosphate hydrolases"/>
    <property type="match status" value="1"/>
</dbReference>
<dbReference type="GO" id="GO:0004386">
    <property type="term" value="F:helicase activity"/>
    <property type="evidence" value="ECO:0007669"/>
    <property type="project" value="UniProtKB-KW"/>
</dbReference>
<evidence type="ECO:0000313" key="6">
    <source>
        <dbReference type="EMBL" id="TPV45214.1"/>
    </source>
</evidence>
<evidence type="ECO:0000256" key="1">
    <source>
        <dbReference type="ARBA" id="ARBA00022741"/>
    </source>
</evidence>
<feature type="domain" description="UvrD-like helicase C-terminal" evidence="5">
    <location>
        <begin position="71"/>
        <end position="136"/>
    </location>
</feature>
<dbReference type="EMBL" id="VHJB01000008">
    <property type="protein sequence ID" value="TPV45214.1"/>
    <property type="molecule type" value="Genomic_DNA"/>
</dbReference>